<dbReference type="SUPFAM" id="SSF56349">
    <property type="entry name" value="DNA breaking-rejoining enzymes"/>
    <property type="match status" value="1"/>
</dbReference>
<dbReference type="InterPro" id="IPR010998">
    <property type="entry name" value="Integrase_recombinase_N"/>
</dbReference>
<name>R4V4W6_9GAMM</name>
<protein>
    <recommendedName>
        <fullName evidence="3 11">Tyrosine recombinase XerC</fullName>
    </recommendedName>
</protein>
<evidence type="ECO:0000256" key="1">
    <source>
        <dbReference type="ARBA" id="ARBA00004496"/>
    </source>
</evidence>
<dbReference type="Gene3D" id="1.10.443.10">
    <property type="entry name" value="Intergrase catalytic core"/>
    <property type="match status" value="1"/>
</dbReference>
<dbReference type="InterPro" id="IPR011931">
    <property type="entry name" value="Recomb_XerC"/>
</dbReference>
<evidence type="ECO:0000313" key="15">
    <source>
        <dbReference type="Proteomes" id="UP000017881"/>
    </source>
</evidence>
<feature type="active site" evidence="11">
    <location>
        <position position="181"/>
    </location>
</feature>
<keyword evidence="7 11" id="KW-0229">DNA integration</keyword>
<dbReference type="eggNOG" id="COG4973">
    <property type="taxonomic scope" value="Bacteria"/>
</dbReference>
<dbReference type="PROSITE" id="PS51900">
    <property type="entry name" value="CB"/>
    <property type="match status" value="1"/>
</dbReference>
<feature type="active site" evidence="11">
    <location>
        <position position="157"/>
    </location>
</feature>
<feature type="active site" evidence="11">
    <location>
        <position position="276"/>
    </location>
</feature>
<dbReference type="PANTHER" id="PTHR30349">
    <property type="entry name" value="PHAGE INTEGRASE-RELATED"/>
    <property type="match status" value="1"/>
</dbReference>
<dbReference type="GO" id="GO:0005737">
    <property type="term" value="C:cytoplasm"/>
    <property type="evidence" value="ECO:0007669"/>
    <property type="project" value="UniProtKB-SubCell"/>
</dbReference>
<feature type="domain" description="Core-binding (CB)" evidence="13">
    <location>
        <begin position="4"/>
        <end position="90"/>
    </location>
</feature>
<comment type="subunit">
    <text evidence="11">Forms a cyclic heterotetrameric complex composed of two molecules of XerC and two molecules of XerD.</text>
</comment>
<dbReference type="KEGG" id="ssal:SPISAL_00120"/>
<reference evidence="14 15" key="1">
    <citation type="journal article" date="2013" name="Genome Announc.">
        <title>Draft Genome of Spiribacter salinus M19-40, an Abundant Gammaproteobacterium in Aquatic Hypersaline Environments.</title>
        <authorList>
            <person name="Leon M.J."/>
            <person name="Ghai R."/>
            <person name="Fernandez A.B."/>
            <person name="Sanchez-Porro C."/>
            <person name="Rodriguez-Valera F."/>
            <person name="Ventosa A."/>
        </authorList>
    </citation>
    <scope>NUCLEOTIDE SEQUENCE [LARGE SCALE GENOMIC DNA]</scope>
    <source>
        <strain evidence="14">M19-40</strain>
    </source>
</reference>
<comment type="function">
    <text evidence="11">Site-specific tyrosine recombinase, which acts by catalyzing the cutting and rejoining of the recombining DNA molecules. The XerC-XerD complex is essential to convert dimers of the bacterial chromosome into monomers to permit their segregation at cell division. It also contributes to the segregational stability of plasmids.</text>
</comment>
<evidence type="ECO:0000256" key="3">
    <source>
        <dbReference type="ARBA" id="ARBA00015804"/>
    </source>
</evidence>
<dbReference type="InterPro" id="IPR013762">
    <property type="entry name" value="Integrase-like_cat_sf"/>
</dbReference>
<evidence type="ECO:0000256" key="11">
    <source>
        <dbReference type="HAMAP-Rule" id="MF_01808"/>
    </source>
</evidence>
<keyword evidence="10 11" id="KW-0131">Cell cycle</keyword>
<keyword evidence="5 11" id="KW-0132">Cell division</keyword>
<dbReference type="GO" id="GO:0007059">
    <property type="term" value="P:chromosome segregation"/>
    <property type="evidence" value="ECO:0007669"/>
    <property type="project" value="UniProtKB-UniRule"/>
</dbReference>
<evidence type="ECO:0000256" key="10">
    <source>
        <dbReference type="ARBA" id="ARBA00023306"/>
    </source>
</evidence>
<evidence type="ECO:0000256" key="6">
    <source>
        <dbReference type="ARBA" id="ARBA00022829"/>
    </source>
</evidence>
<dbReference type="RefSeq" id="WP_016352432.1">
    <property type="nucleotide sequence ID" value="NC_021291.1"/>
</dbReference>
<dbReference type="GO" id="GO:0006313">
    <property type="term" value="P:DNA transposition"/>
    <property type="evidence" value="ECO:0007669"/>
    <property type="project" value="UniProtKB-UniRule"/>
</dbReference>
<feature type="active site" evidence="11">
    <location>
        <position position="250"/>
    </location>
</feature>
<feature type="active site" description="O-(3'-phospho-DNA)-tyrosine intermediate" evidence="11">
    <location>
        <position position="285"/>
    </location>
</feature>
<evidence type="ECO:0000259" key="12">
    <source>
        <dbReference type="PROSITE" id="PS51898"/>
    </source>
</evidence>
<gene>
    <name evidence="11" type="primary">xerC</name>
    <name evidence="14" type="ORF">SPISAL_00120</name>
</gene>
<dbReference type="CDD" id="cd00798">
    <property type="entry name" value="INT_XerDC_C"/>
    <property type="match status" value="1"/>
</dbReference>
<dbReference type="InterPro" id="IPR011010">
    <property type="entry name" value="DNA_brk_join_enz"/>
</dbReference>
<feature type="active site" evidence="11">
    <location>
        <position position="253"/>
    </location>
</feature>
<dbReference type="GO" id="GO:0003677">
    <property type="term" value="F:DNA binding"/>
    <property type="evidence" value="ECO:0007669"/>
    <property type="project" value="UniProtKB-UniRule"/>
</dbReference>
<dbReference type="InterPro" id="IPR050090">
    <property type="entry name" value="Tyrosine_recombinase_XerCD"/>
</dbReference>
<dbReference type="InterPro" id="IPR004107">
    <property type="entry name" value="Integrase_SAM-like_N"/>
</dbReference>
<evidence type="ECO:0000256" key="7">
    <source>
        <dbReference type="ARBA" id="ARBA00022908"/>
    </source>
</evidence>
<dbReference type="Pfam" id="PF02899">
    <property type="entry name" value="Phage_int_SAM_1"/>
    <property type="match status" value="1"/>
</dbReference>
<keyword evidence="15" id="KW-1185">Reference proteome</keyword>
<comment type="subcellular location">
    <subcellularLocation>
        <location evidence="1 11">Cytoplasm</location>
    </subcellularLocation>
</comment>
<dbReference type="PROSITE" id="PS51898">
    <property type="entry name" value="TYR_RECOMBINASE"/>
    <property type="match status" value="1"/>
</dbReference>
<dbReference type="HAMAP" id="MF_01808">
    <property type="entry name" value="Recomb_XerC_XerD"/>
    <property type="match status" value="1"/>
</dbReference>
<evidence type="ECO:0000256" key="9">
    <source>
        <dbReference type="ARBA" id="ARBA00023172"/>
    </source>
</evidence>
<evidence type="ECO:0000256" key="5">
    <source>
        <dbReference type="ARBA" id="ARBA00022618"/>
    </source>
</evidence>
<dbReference type="AlphaFoldDB" id="R4V4W6"/>
<organism evidence="14 15">
    <name type="scientific">Spiribacter salinus M19-40</name>
    <dbReference type="NCBI Taxonomy" id="1260251"/>
    <lineage>
        <taxon>Bacteria</taxon>
        <taxon>Pseudomonadati</taxon>
        <taxon>Pseudomonadota</taxon>
        <taxon>Gammaproteobacteria</taxon>
        <taxon>Chromatiales</taxon>
        <taxon>Ectothiorhodospiraceae</taxon>
        <taxon>Spiribacter</taxon>
    </lineage>
</organism>
<dbReference type="NCBIfam" id="TIGR02224">
    <property type="entry name" value="recomb_XerC"/>
    <property type="match status" value="1"/>
</dbReference>
<evidence type="ECO:0000256" key="2">
    <source>
        <dbReference type="ARBA" id="ARBA00006657"/>
    </source>
</evidence>
<dbReference type="Pfam" id="PF00589">
    <property type="entry name" value="Phage_integrase"/>
    <property type="match status" value="1"/>
</dbReference>
<dbReference type="InterPro" id="IPR023009">
    <property type="entry name" value="Tyrosine_recombinase_XerC/XerD"/>
</dbReference>
<keyword evidence="6 11" id="KW-0159">Chromosome partition</keyword>
<comment type="similarity">
    <text evidence="2 11">Belongs to the 'phage' integrase family. XerC subfamily.</text>
</comment>
<sequence length="307" mass="34467">MSAESLASVLDDYLAHLRDERRLATLTRQHYARDLNAFADWLSRTGISDWRDVRADHVRQWVAQGHRRGLRPRSLQRRLSAVRGLYRYLQREGRANLDPAADISAPRQHRRLPTTLDVDTTAQLLNAPAAPASDSNDAGLACRDQALFELIYGSGLRLAEVAALDAAELSGVPQTLRVTGKGARTRVVPVGRQAREAIQQWLAVRPTLAAAHEPALFVSRRGRRLSHRAIQQRLNALATRQGLDQPVHPHMLRHAFATHLLESSGDLRAVQELLGHADISTTQIYTHLDFQHLAEVYDQAHPRARRR</sequence>
<dbReference type="Proteomes" id="UP000017881">
    <property type="component" value="Chromosome"/>
</dbReference>
<evidence type="ECO:0000313" key="14">
    <source>
        <dbReference type="EMBL" id="AGM40125.1"/>
    </source>
</evidence>
<dbReference type="Gene3D" id="1.10.150.130">
    <property type="match status" value="1"/>
</dbReference>
<feature type="domain" description="Tyr recombinase" evidence="12">
    <location>
        <begin position="111"/>
        <end position="298"/>
    </location>
</feature>
<evidence type="ECO:0000256" key="4">
    <source>
        <dbReference type="ARBA" id="ARBA00022490"/>
    </source>
</evidence>
<dbReference type="GO" id="GO:0009037">
    <property type="term" value="F:tyrosine-based site-specific recombinase activity"/>
    <property type="evidence" value="ECO:0007669"/>
    <property type="project" value="UniProtKB-UniRule"/>
</dbReference>
<evidence type="ECO:0000259" key="13">
    <source>
        <dbReference type="PROSITE" id="PS51900"/>
    </source>
</evidence>
<accession>R4V4W6</accession>
<dbReference type="GO" id="GO:0051301">
    <property type="term" value="P:cell division"/>
    <property type="evidence" value="ECO:0007669"/>
    <property type="project" value="UniProtKB-UniRule"/>
</dbReference>
<dbReference type="EMBL" id="CP005963">
    <property type="protein sequence ID" value="AGM40125.1"/>
    <property type="molecule type" value="Genomic_DNA"/>
</dbReference>
<dbReference type="OrthoDB" id="9801717at2"/>
<evidence type="ECO:0000256" key="8">
    <source>
        <dbReference type="ARBA" id="ARBA00023125"/>
    </source>
</evidence>
<dbReference type="InterPro" id="IPR002104">
    <property type="entry name" value="Integrase_catalytic"/>
</dbReference>
<dbReference type="PATRIC" id="fig|1260251.3.peg.24"/>
<keyword evidence="4 11" id="KW-0963">Cytoplasm</keyword>
<dbReference type="NCBIfam" id="NF001399">
    <property type="entry name" value="PRK00283.1"/>
    <property type="match status" value="1"/>
</dbReference>
<dbReference type="HOGENOM" id="CLU_027562_9_0_6"/>
<proteinExistence type="inferred from homology"/>
<dbReference type="PANTHER" id="PTHR30349:SF81">
    <property type="entry name" value="TYROSINE RECOMBINASE XERC"/>
    <property type="match status" value="1"/>
</dbReference>
<keyword evidence="9 11" id="KW-0233">DNA recombination</keyword>
<keyword evidence="8 11" id="KW-0238">DNA-binding</keyword>
<dbReference type="InterPro" id="IPR044068">
    <property type="entry name" value="CB"/>
</dbReference>